<dbReference type="PANTHER" id="PTHR12713">
    <property type="entry name" value="VACUOLAR ATP SYNTHASE SUBUNIT G"/>
    <property type="match status" value="1"/>
</dbReference>
<evidence type="ECO:0000256" key="3">
    <source>
        <dbReference type="ARBA" id="ARBA00022781"/>
    </source>
</evidence>
<comment type="similarity">
    <text evidence="1">Belongs to the V-ATPase G subunit family.</text>
</comment>
<dbReference type="AlphaFoldDB" id="G0URJ8"/>
<reference evidence="5" key="1">
    <citation type="journal article" date="2012" name="Proc. Natl. Acad. Sci. U.S.A.">
        <title>Antigenic diversity is generated by distinct evolutionary mechanisms in African trypanosome species.</title>
        <authorList>
            <person name="Jackson A.P."/>
            <person name="Berry A."/>
            <person name="Aslett M."/>
            <person name="Allison H.C."/>
            <person name="Burton P."/>
            <person name="Vavrova-Anderson J."/>
            <person name="Brown R."/>
            <person name="Browne H."/>
            <person name="Corton N."/>
            <person name="Hauser H."/>
            <person name="Gamble J."/>
            <person name="Gilderthorp R."/>
            <person name="Marcello L."/>
            <person name="McQuillan J."/>
            <person name="Otto T.D."/>
            <person name="Quail M.A."/>
            <person name="Sanders M.J."/>
            <person name="van Tonder A."/>
            <person name="Ginger M.L."/>
            <person name="Field M.C."/>
            <person name="Barry J.D."/>
            <person name="Hertz-Fowler C."/>
            <person name="Berriman M."/>
        </authorList>
    </citation>
    <scope>NUCLEOTIDE SEQUENCE</scope>
    <source>
        <strain evidence="5">IL3000</strain>
    </source>
</reference>
<dbReference type="InterPro" id="IPR005124">
    <property type="entry name" value="V-ATPase_G"/>
</dbReference>
<accession>G0URJ8</accession>
<evidence type="ECO:0000256" key="2">
    <source>
        <dbReference type="ARBA" id="ARBA00022448"/>
    </source>
</evidence>
<dbReference type="GO" id="GO:0000221">
    <property type="term" value="C:vacuolar proton-transporting V-type ATPase, V1 domain"/>
    <property type="evidence" value="ECO:0007669"/>
    <property type="project" value="TreeGrafter"/>
</dbReference>
<name>G0URJ8_TRYCI</name>
<proteinExistence type="inferred from homology"/>
<keyword evidence="2" id="KW-0813">Transport</keyword>
<dbReference type="PANTHER" id="PTHR12713:SF11">
    <property type="entry name" value="V-TYPE PROTON ATPASE SUBUNIT G"/>
    <property type="match status" value="1"/>
</dbReference>
<gene>
    <name evidence="5" type="ORF">TCIL3000_8_2290</name>
</gene>
<dbReference type="Gene3D" id="1.20.5.2950">
    <property type="match status" value="1"/>
</dbReference>
<evidence type="ECO:0000256" key="4">
    <source>
        <dbReference type="ARBA" id="ARBA00023065"/>
    </source>
</evidence>
<keyword evidence="4" id="KW-0406">Ion transport</keyword>
<keyword evidence="3" id="KW-0375">Hydrogen ion transport</keyword>
<evidence type="ECO:0000256" key="1">
    <source>
        <dbReference type="ARBA" id="ARBA00010066"/>
    </source>
</evidence>
<sequence>MPPKYDNVQRLLDAEKRRNDIIAKAKAEKQAKVKQAKVDAECEVAAFHAEKEREYEAYRQQQESLSEAEKEQLRRETDMILQQITAMAAKRTQIVEDMMTNMILQCDSQ</sequence>
<organism evidence="5">
    <name type="scientific">Trypanosoma congolense (strain IL3000)</name>
    <dbReference type="NCBI Taxonomy" id="1068625"/>
    <lineage>
        <taxon>Eukaryota</taxon>
        <taxon>Discoba</taxon>
        <taxon>Euglenozoa</taxon>
        <taxon>Kinetoplastea</taxon>
        <taxon>Metakinetoplastina</taxon>
        <taxon>Trypanosomatida</taxon>
        <taxon>Trypanosomatidae</taxon>
        <taxon>Trypanosoma</taxon>
        <taxon>Nannomonas</taxon>
    </lineage>
</organism>
<dbReference type="EMBL" id="HE575321">
    <property type="protein sequence ID" value="CCC92010.1"/>
    <property type="molecule type" value="Genomic_DNA"/>
</dbReference>
<dbReference type="GO" id="GO:0046961">
    <property type="term" value="F:proton-transporting ATPase activity, rotational mechanism"/>
    <property type="evidence" value="ECO:0007669"/>
    <property type="project" value="InterPro"/>
</dbReference>
<dbReference type="VEuPathDB" id="TriTrypDB:TcIL3000_8_2290"/>
<protein>
    <submittedName>
        <fullName evidence="5">Putative (H+)-ATPase G subunit</fullName>
    </submittedName>
</protein>
<evidence type="ECO:0000313" key="5">
    <source>
        <dbReference type="EMBL" id="CCC92010.1"/>
    </source>
</evidence>
<dbReference type="GO" id="GO:0016887">
    <property type="term" value="F:ATP hydrolysis activity"/>
    <property type="evidence" value="ECO:0007669"/>
    <property type="project" value="TreeGrafter"/>
</dbReference>
<dbReference type="Pfam" id="PF03179">
    <property type="entry name" value="V-ATPase_G"/>
    <property type="match status" value="1"/>
</dbReference>